<dbReference type="KEGG" id="tva:4774655"/>
<reference evidence="2" key="1">
    <citation type="submission" date="2006-10" db="EMBL/GenBank/DDBJ databases">
        <authorList>
            <person name="Amadeo P."/>
            <person name="Zhao Q."/>
            <person name="Wortman J."/>
            <person name="Fraser-Liggett C."/>
            <person name="Carlton J."/>
        </authorList>
    </citation>
    <scope>NUCLEOTIDE SEQUENCE</scope>
    <source>
        <strain evidence="2">G3</strain>
    </source>
</reference>
<organism evidence="2 3">
    <name type="scientific">Trichomonas vaginalis (strain ATCC PRA-98 / G3)</name>
    <dbReference type="NCBI Taxonomy" id="412133"/>
    <lineage>
        <taxon>Eukaryota</taxon>
        <taxon>Metamonada</taxon>
        <taxon>Parabasalia</taxon>
        <taxon>Trichomonadida</taxon>
        <taxon>Trichomonadidae</taxon>
        <taxon>Trichomonas</taxon>
    </lineage>
</organism>
<name>A2DSR4_TRIV3</name>
<dbReference type="SMR" id="A2DSR4"/>
<gene>
    <name evidence="2" type="ORF">TVAG_434810</name>
</gene>
<evidence type="ECO:0000313" key="2">
    <source>
        <dbReference type="EMBL" id="EAY16644.1"/>
    </source>
</evidence>
<dbReference type="EMBL" id="DS113240">
    <property type="protein sequence ID" value="EAY16644.1"/>
    <property type="molecule type" value="Genomic_DNA"/>
</dbReference>
<dbReference type="VEuPathDB" id="TrichDB:TVAG_434810"/>
<dbReference type="VEuPathDB" id="TrichDB:TVAGG3_0377010"/>
<dbReference type="AlphaFoldDB" id="A2DSR4"/>
<dbReference type="Proteomes" id="UP000001542">
    <property type="component" value="Unassembled WGS sequence"/>
</dbReference>
<dbReference type="RefSeq" id="XP_001328867.1">
    <property type="nucleotide sequence ID" value="XM_001328832.1"/>
</dbReference>
<evidence type="ECO:0000313" key="3">
    <source>
        <dbReference type="Proteomes" id="UP000001542"/>
    </source>
</evidence>
<reference evidence="2" key="2">
    <citation type="journal article" date="2007" name="Science">
        <title>Draft genome sequence of the sexually transmitted pathogen Trichomonas vaginalis.</title>
        <authorList>
            <person name="Carlton J.M."/>
            <person name="Hirt R.P."/>
            <person name="Silva J.C."/>
            <person name="Delcher A.L."/>
            <person name="Schatz M."/>
            <person name="Zhao Q."/>
            <person name="Wortman J.R."/>
            <person name="Bidwell S.L."/>
            <person name="Alsmark U.C.M."/>
            <person name="Besteiro S."/>
            <person name="Sicheritz-Ponten T."/>
            <person name="Noel C.J."/>
            <person name="Dacks J.B."/>
            <person name="Foster P.G."/>
            <person name="Simillion C."/>
            <person name="Van de Peer Y."/>
            <person name="Miranda-Saavedra D."/>
            <person name="Barton G.J."/>
            <person name="Westrop G.D."/>
            <person name="Mueller S."/>
            <person name="Dessi D."/>
            <person name="Fiori P.L."/>
            <person name="Ren Q."/>
            <person name="Paulsen I."/>
            <person name="Zhang H."/>
            <person name="Bastida-Corcuera F.D."/>
            <person name="Simoes-Barbosa A."/>
            <person name="Brown M.T."/>
            <person name="Hayes R.D."/>
            <person name="Mukherjee M."/>
            <person name="Okumura C.Y."/>
            <person name="Schneider R."/>
            <person name="Smith A.J."/>
            <person name="Vanacova S."/>
            <person name="Villalvazo M."/>
            <person name="Haas B.J."/>
            <person name="Pertea M."/>
            <person name="Feldblyum T.V."/>
            <person name="Utterback T.R."/>
            <person name="Shu C.L."/>
            <person name="Osoegawa K."/>
            <person name="de Jong P.J."/>
            <person name="Hrdy I."/>
            <person name="Horvathova L."/>
            <person name="Zubacova Z."/>
            <person name="Dolezal P."/>
            <person name="Malik S.B."/>
            <person name="Logsdon J.M. Jr."/>
            <person name="Henze K."/>
            <person name="Gupta A."/>
            <person name="Wang C.C."/>
            <person name="Dunne R.L."/>
            <person name="Upcroft J.A."/>
            <person name="Upcroft P."/>
            <person name="White O."/>
            <person name="Salzberg S.L."/>
            <person name="Tang P."/>
            <person name="Chiu C.-H."/>
            <person name="Lee Y.-S."/>
            <person name="Embley T.M."/>
            <person name="Coombs G.H."/>
            <person name="Mottram J.C."/>
            <person name="Tachezy J."/>
            <person name="Fraser-Liggett C.M."/>
            <person name="Johnson P.J."/>
        </authorList>
    </citation>
    <scope>NUCLEOTIDE SEQUENCE [LARGE SCALE GENOMIC DNA]</scope>
    <source>
        <strain evidence="2">G3</strain>
    </source>
</reference>
<accession>A2DSR4</accession>
<protein>
    <submittedName>
        <fullName evidence="2">Uncharacterized protein</fullName>
    </submittedName>
</protein>
<proteinExistence type="predicted"/>
<feature type="region of interest" description="Disordered" evidence="1">
    <location>
        <begin position="1"/>
        <end position="24"/>
    </location>
</feature>
<sequence length="104" mass="11982">MDDNDLYFPTSPQIYNNSTDEDTPINMDPIDNIEETNQSLDAIDSFNQSNYDKQMNSHLMSCHANPNSNFLPELDIISQVENVRKILTSEFHNKEQSQLNVESQ</sequence>
<dbReference type="InParanoid" id="A2DSR4"/>
<keyword evidence="3" id="KW-1185">Reference proteome</keyword>
<evidence type="ECO:0000256" key="1">
    <source>
        <dbReference type="SAM" id="MobiDB-lite"/>
    </source>
</evidence>